<gene>
    <name evidence="1" type="ORF">F5544_16440</name>
</gene>
<keyword evidence="2" id="KW-1185">Reference proteome</keyword>
<proteinExistence type="predicted"/>
<accession>A0A6G9YDL4</accession>
<name>A0A6G9YDL4_9NOCA</name>
<dbReference type="KEGG" id="nah:F5544_16440"/>
<dbReference type="Proteomes" id="UP000503540">
    <property type="component" value="Chromosome"/>
</dbReference>
<evidence type="ECO:0000313" key="1">
    <source>
        <dbReference type="EMBL" id="QIS11167.1"/>
    </source>
</evidence>
<dbReference type="AlphaFoldDB" id="A0A6G9YDL4"/>
<protein>
    <submittedName>
        <fullName evidence="1">Uncharacterized protein</fullName>
    </submittedName>
</protein>
<dbReference type="RefSeq" id="WP_167474022.1">
    <property type="nucleotide sequence ID" value="NZ_CP046172.1"/>
</dbReference>
<evidence type="ECO:0000313" key="2">
    <source>
        <dbReference type="Proteomes" id="UP000503540"/>
    </source>
</evidence>
<sequence>MTELQVDLDHLRAAAKAWRDASRALGEGAELAQKLKDEHRDVNWSVFESIWHAHIIAAKYMNERLTEGKNEAYSIGSVLLHVANVYHEKDKRFANTLIKLEGV</sequence>
<organism evidence="1 2">
    <name type="scientific">Nocardia arthritidis</name>
    <dbReference type="NCBI Taxonomy" id="228602"/>
    <lineage>
        <taxon>Bacteria</taxon>
        <taxon>Bacillati</taxon>
        <taxon>Actinomycetota</taxon>
        <taxon>Actinomycetes</taxon>
        <taxon>Mycobacteriales</taxon>
        <taxon>Nocardiaceae</taxon>
        <taxon>Nocardia</taxon>
    </lineage>
</organism>
<reference evidence="1 2" key="1">
    <citation type="journal article" date="2019" name="ACS Chem. Biol.">
        <title>Identification and Mobilization of a Cryptic Antibiotic Biosynthesis Gene Locus from a Human-Pathogenic Nocardia Isolate.</title>
        <authorList>
            <person name="Herisse M."/>
            <person name="Ishida K."/>
            <person name="Porter J.L."/>
            <person name="Howden B."/>
            <person name="Hertweck C."/>
            <person name="Stinear T.P."/>
            <person name="Pidot S.J."/>
        </authorList>
    </citation>
    <scope>NUCLEOTIDE SEQUENCE [LARGE SCALE GENOMIC DNA]</scope>
    <source>
        <strain evidence="1 2">AUSMDU00012717</strain>
    </source>
</reference>
<dbReference type="EMBL" id="CP046172">
    <property type="protein sequence ID" value="QIS11167.1"/>
    <property type="molecule type" value="Genomic_DNA"/>
</dbReference>